<organism evidence="2 3">
    <name type="scientific">Parelaphostrongylus tenuis</name>
    <name type="common">Meningeal worm</name>
    <dbReference type="NCBI Taxonomy" id="148309"/>
    <lineage>
        <taxon>Eukaryota</taxon>
        <taxon>Metazoa</taxon>
        <taxon>Ecdysozoa</taxon>
        <taxon>Nematoda</taxon>
        <taxon>Chromadorea</taxon>
        <taxon>Rhabditida</taxon>
        <taxon>Rhabditina</taxon>
        <taxon>Rhabditomorpha</taxon>
        <taxon>Strongyloidea</taxon>
        <taxon>Metastrongylidae</taxon>
        <taxon>Parelaphostrongylus</taxon>
    </lineage>
</organism>
<keyword evidence="3" id="KW-1185">Reference proteome</keyword>
<reference evidence="2" key="1">
    <citation type="submission" date="2021-06" db="EMBL/GenBank/DDBJ databases">
        <title>Parelaphostrongylus tenuis whole genome reference sequence.</title>
        <authorList>
            <person name="Garwood T.J."/>
            <person name="Larsen P.A."/>
            <person name="Fountain-Jones N.M."/>
            <person name="Garbe J.R."/>
            <person name="Macchietto M.G."/>
            <person name="Kania S.A."/>
            <person name="Gerhold R.W."/>
            <person name="Richards J.E."/>
            <person name="Wolf T.M."/>
        </authorList>
    </citation>
    <scope>NUCLEOTIDE SEQUENCE</scope>
    <source>
        <strain evidence="2">MNPRO001-30</strain>
        <tissue evidence="2">Meninges</tissue>
    </source>
</reference>
<evidence type="ECO:0000313" key="3">
    <source>
        <dbReference type="Proteomes" id="UP001196413"/>
    </source>
</evidence>
<sequence>MTKEHLLERIALQKREVTKSVGAPEQLPRTQVKEDQHLIAERDEAEKQKEM</sequence>
<dbReference type="EMBL" id="JAHQIW010000387">
    <property type="protein sequence ID" value="KAJ1347823.1"/>
    <property type="molecule type" value="Genomic_DNA"/>
</dbReference>
<dbReference type="AlphaFoldDB" id="A0AAD5M0L7"/>
<name>A0AAD5M0L7_PARTN</name>
<dbReference type="Proteomes" id="UP001196413">
    <property type="component" value="Unassembled WGS sequence"/>
</dbReference>
<protein>
    <submittedName>
        <fullName evidence="2">Uncharacterized protein</fullName>
    </submittedName>
</protein>
<evidence type="ECO:0000256" key="1">
    <source>
        <dbReference type="SAM" id="MobiDB-lite"/>
    </source>
</evidence>
<gene>
    <name evidence="2" type="ORF">KIN20_002991</name>
</gene>
<comment type="caution">
    <text evidence="2">The sequence shown here is derived from an EMBL/GenBank/DDBJ whole genome shotgun (WGS) entry which is preliminary data.</text>
</comment>
<feature type="region of interest" description="Disordered" evidence="1">
    <location>
        <begin position="20"/>
        <end position="51"/>
    </location>
</feature>
<proteinExistence type="predicted"/>
<evidence type="ECO:0000313" key="2">
    <source>
        <dbReference type="EMBL" id="KAJ1347823.1"/>
    </source>
</evidence>
<accession>A0AAD5M0L7</accession>
<feature type="compositionally biased region" description="Basic and acidic residues" evidence="1">
    <location>
        <begin position="31"/>
        <end position="51"/>
    </location>
</feature>
<feature type="non-terminal residue" evidence="2">
    <location>
        <position position="51"/>
    </location>
</feature>